<evidence type="ECO:0000256" key="1">
    <source>
        <dbReference type="ARBA" id="ARBA00006068"/>
    </source>
</evidence>
<accession>A0ABV6VLT3</accession>
<feature type="compositionally biased region" description="Gly residues" evidence="2">
    <location>
        <begin position="30"/>
        <end position="44"/>
    </location>
</feature>
<keyword evidence="3" id="KW-0472">Membrane</keyword>
<dbReference type="Proteomes" id="UP001592582">
    <property type="component" value="Unassembled WGS sequence"/>
</dbReference>
<evidence type="ECO:0000313" key="5">
    <source>
        <dbReference type="EMBL" id="MFC1414638.1"/>
    </source>
</evidence>
<dbReference type="NCBIfam" id="TIGR00350">
    <property type="entry name" value="lytR_cpsA_psr"/>
    <property type="match status" value="1"/>
</dbReference>
<feature type="compositionally biased region" description="Low complexity" evidence="2">
    <location>
        <begin position="73"/>
        <end position="85"/>
    </location>
</feature>
<evidence type="ECO:0000259" key="4">
    <source>
        <dbReference type="Pfam" id="PF03816"/>
    </source>
</evidence>
<feature type="transmembrane region" description="Helical" evidence="3">
    <location>
        <begin position="157"/>
        <end position="177"/>
    </location>
</feature>
<organism evidence="5 6">
    <name type="scientific">Streptacidiphilus alkalitolerans</name>
    <dbReference type="NCBI Taxonomy" id="3342712"/>
    <lineage>
        <taxon>Bacteria</taxon>
        <taxon>Bacillati</taxon>
        <taxon>Actinomycetota</taxon>
        <taxon>Actinomycetes</taxon>
        <taxon>Kitasatosporales</taxon>
        <taxon>Streptomycetaceae</taxon>
        <taxon>Streptacidiphilus</taxon>
    </lineage>
</organism>
<reference evidence="5 6" key="1">
    <citation type="submission" date="2024-09" db="EMBL/GenBank/DDBJ databases">
        <authorList>
            <person name="Lee S.D."/>
        </authorList>
    </citation>
    <scope>NUCLEOTIDE SEQUENCE [LARGE SCALE GENOMIC DNA]</scope>
    <source>
        <strain evidence="5 6">N1-1</strain>
    </source>
</reference>
<dbReference type="PANTHER" id="PTHR33392:SF6">
    <property type="entry name" value="POLYISOPRENYL-TEICHOIC ACID--PEPTIDOGLYCAN TEICHOIC ACID TRANSFERASE TAGU"/>
    <property type="match status" value="1"/>
</dbReference>
<feature type="compositionally biased region" description="Basic and acidic residues" evidence="2">
    <location>
        <begin position="14"/>
        <end position="27"/>
    </location>
</feature>
<evidence type="ECO:0000256" key="2">
    <source>
        <dbReference type="SAM" id="MobiDB-lite"/>
    </source>
</evidence>
<dbReference type="PANTHER" id="PTHR33392">
    <property type="entry name" value="POLYISOPRENYL-TEICHOIC ACID--PEPTIDOGLYCAN TEICHOIC ACID TRANSFERASE TAGU"/>
    <property type="match status" value="1"/>
</dbReference>
<sequence length="475" mass="50085">MTTRDGWDEGSAADGRDISGWETRTTRPGEPGGRVPGRASGGAYPGLPQMPGTPERHGSAYSQAEPPLPPGLNPRGPGATRRPGPQQGGQQGRQVPQQSAGPGYGRADGLNPTARENAGTPGGLPPELDPRGPGPRGPRGGGGSGRSGWSRRRKVRFTLFALVLTLLVVGVGSYVWADSKLNHANVLTDYAGRPPAGKGTNWLVIGSDSRQGLSKAQQQALHTGYAAGSRTDSMMILHIGSNGNTLMSIPRDSYVTIPAWTDSKGIKHNASKNKINAAYAYGDGPLLVKTIEFNTGLHIDHYAEIGFSGFVNVVDDLGGIHLCLDKAIVDKASGANLKAGCQDLNGTQSLAFVRERHQEASQDLGRMKHQQQFLAALSHKATSMGTLLNPFVLYPTLDSGLSLLTVDNNVGLTDLASMFFAMKGVQGGKGKTITVPIADANYQTPAGDAVKWNMTEATQVFDAFKNDTAVPSFPS</sequence>
<keyword evidence="6" id="KW-1185">Reference proteome</keyword>
<evidence type="ECO:0000256" key="3">
    <source>
        <dbReference type="SAM" id="Phobius"/>
    </source>
</evidence>
<feature type="region of interest" description="Disordered" evidence="2">
    <location>
        <begin position="1"/>
        <end position="149"/>
    </location>
</feature>
<dbReference type="InterPro" id="IPR004474">
    <property type="entry name" value="LytR_CpsA_psr"/>
</dbReference>
<dbReference type="Gene3D" id="3.40.630.190">
    <property type="entry name" value="LCP protein"/>
    <property type="match status" value="1"/>
</dbReference>
<keyword evidence="3" id="KW-1133">Transmembrane helix</keyword>
<dbReference type="RefSeq" id="WP_380518515.1">
    <property type="nucleotide sequence ID" value="NZ_JBHEZX010000026.1"/>
</dbReference>
<dbReference type="Pfam" id="PF03816">
    <property type="entry name" value="LytR_cpsA_psr"/>
    <property type="match status" value="1"/>
</dbReference>
<gene>
    <name evidence="5" type="ORF">ACEZDG_35805</name>
</gene>
<keyword evidence="3" id="KW-0812">Transmembrane</keyword>
<feature type="compositionally biased region" description="Gly residues" evidence="2">
    <location>
        <begin position="137"/>
        <end position="146"/>
    </location>
</feature>
<dbReference type="EMBL" id="JBHEZX010000026">
    <property type="protein sequence ID" value="MFC1414638.1"/>
    <property type="molecule type" value="Genomic_DNA"/>
</dbReference>
<name>A0ABV6VLT3_9ACTN</name>
<dbReference type="InterPro" id="IPR050922">
    <property type="entry name" value="LytR/CpsA/Psr_CW_biosynth"/>
</dbReference>
<evidence type="ECO:0000313" key="6">
    <source>
        <dbReference type="Proteomes" id="UP001592582"/>
    </source>
</evidence>
<protein>
    <submittedName>
        <fullName evidence="5">LCP family protein</fullName>
    </submittedName>
</protein>
<comment type="similarity">
    <text evidence="1">Belongs to the LytR/CpsA/Psr (LCP) family.</text>
</comment>
<comment type="caution">
    <text evidence="5">The sequence shown here is derived from an EMBL/GenBank/DDBJ whole genome shotgun (WGS) entry which is preliminary data.</text>
</comment>
<proteinExistence type="inferred from homology"/>
<feature type="domain" description="Cell envelope-related transcriptional attenuator" evidence="4">
    <location>
        <begin position="230"/>
        <end position="382"/>
    </location>
</feature>